<sequence>MAHPRCSPAAALALWVAWAAAASGDEASAALRADGACAGPACGAGGDALGLLQTRGAARVAGGASSRNATAAAEVDAGQVAREGGVLALSDRGNLTDGGNASEGRSDCNENLGQTYDVCFFANVWLMGDVMCAQSCGWTHMALSTFCKKEKGTYQNDINCGTGYSCAMDYRTLMKMKGYDPNNLSTANAMGATGLAANGVEFFAKSTPGCSMSTIGSWIR</sequence>
<proteinExistence type="predicted"/>
<keyword evidence="1" id="KW-0732">Signal</keyword>
<feature type="signal peptide" evidence="1">
    <location>
        <begin position="1"/>
        <end position="24"/>
    </location>
</feature>
<keyword evidence="3" id="KW-1185">Reference proteome</keyword>
<gene>
    <name evidence="2" type="ORF">PCOR1329_LOCUS80891</name>
</gene>
<feature type="chain" id="PRO_5045784970" description="Cellulase" evidence="1">
    <location>
        <begin position="25"/>
        <end position="220"/>
    </location>
</feature>
<comment type="caution">
    <text evidence="2">The sequence shown here is derived from an EMBL/GenBank/DDBJ whole genome shotgun (WGS) entry which is preliminary data.</text>
</comment>
<evidence type="ECO:0000313" key="2">
    <source>
        <dbReference type="EMBL" id="CAK0905038.1"/>
    </source>
</evidence>
<protein>
    <recommendedName>
        <fullName evidence="4">Cellulase</fullName>
    </recommendedName>
</protein>
<evidence type="ECO:0000256" key="1">
    <source>
        <dbReference type="SAM" id="SignalP"/>
    </source>
</evidence>
<organism evidence="2 3">
    <name type="scientific">Prorocentrum cordatum</name>
    <dbReference type="NCBI Taxonomy" id="2364126"/>
    <lineage>
        <taxon>Eukaryota</taxon>
        <taxon>Sar</taxon>
        <taxon>Alveolata</taxon>
        <taxon>Dinophyceae</taxon>
        <taxon>Prorocentrales</taxon>
        <taxon>Prorocentraceae</taxon>
        <taxon>Prorocentrum</taxon>
    </lineage>
</organism>
<reference evidence="2" key="1">
    <citation type="submission" date="2023-10" db="EMBL/GenBank/DDBJ databases">
        <authorList>
            <person name="Chen Y."/>
            <person name="Shah S."/>
            <person name="Dougan E. K."/>
            <person name="Thang M."/>
            <person name="Chan C."/>
        </authorList>
    </citation>
    <scope>NUCLEOTIDE SEQUENCE [LARGE SCALE GENOMIC DNA]</scope>
</reference>
<dbReference type="Proteomes" id="UP001189429">
    <property type="component" value="Unassembled WGS sequence"/>
</dbReference>
<dbReference type="EMBL" id="CAUYUJ010021503">
    <property type="protein sequence ID" value="CAK0905038.1"/>
    <property type="molecule type" value="Genomic_DNA"/>
</dbReference>
<evidence type="ECO:0000313" key="3">
    <source>
        <dbReference type="Proteomes" id="UP001189429"/>
    </source>
</evidence>
<name>A0ABN9XY19_9DINO</name>
<evidence type="ECO:0008006" key="4">
    <source>
        <dbReference type="Google" id="ProtNLM"/>
    </source>
</evidence>
<accession>A0ABN9XY19</accession>